<keyword evidence="2" id="KW-1185">Reference proteome</keyword>
<evidence type="ECO:0000313" key="1">
    <source>
        <dbReference type="EMBL" id="MCE5168505.1"/>
    </source>
</evidence>
<reference evidence="1 2" key="1">
    <citation type="submission" date="2021-11" db="EMBL/GenBank/DDBJ databases">
        <title>Draft genome sequence of Paenibacillus profundus YoMME, a new Gram-positive bacteria with exoelectrogenic properties.</title>
        <authorList>
            <person name="Hubenova Y."/>
            <person name="Hubenova E."/>
            <person name="Manasiev Y."/>
            <person name="Peykov S."/>
            <person name="Mitov M."/>
        </authorList>
    </citation>
    <scope>NUCLEOTIDE SEQUENCE [LARGE SCALE GENOMIC DNA]</scope>
    <source>
        <strain evidence="1 2">YoMME</strain>
    </source>
</reference>
<sequence length="98" mass="11318">MAITQAQTDTRELLNFIGKISKRDTEEYQGKYHHLGFNWREYSLKSDALSRAIVTALQGFDEEERHDCYAQIIYRILDNDDALERFLDAAFGGGIGRE</sequence>
<name>A0ABS8YDD4_9BACL</name>
<dbReference type="Proteomes" id="UP001199916">
    <property type="component" value="Unassembled WGS sequence"/>
</dbReference>
<keyword evidence="1" id="KW-0670">Pyruvate</keyword>
<accession>A0ABS8YDD4</accession>
<evidence type="ECO:0000313" key="2">
    <source>
        <dbReference type="Proteomes" id="UP001199916"/>
    </source>
</evidence>
<gene>
    <name evidence="1" type="ORF">LQV63_04150</name>
</gene>
<keyword evidence="1" id="KW-0456">Lyase</keyword>
<protein>
    <submittedName>
        <fullName evidence="1">Pyruvate-formate lyase-activating enzyme</fullName>
    </submittedName>
</protein>
<proteinExistence type="predicted"/>
<comment type="caution">
    <text evidence="1">The sequence shown here is derived from an EMBL/GenBank/DDBJ whole genome shotgun (WGS) entry which is preliminary data.</text>
</comment>
<organism evidence="1 2">
    <name type="scientific">Paenibacillus profundus</name>
    <dbReference type="NCBI Taxonomy" id="1173085"/>
    <lineage>
        <taxon>Bacteria</taxon>
        <taxon>Bacillati</taxon>
        <taxon>Bacillota</taxon>
        <taxon>Bacilli</taxon>
        <taxon>Bacillales</taxon>
        <taxon>Paenibacillaceae</taxon>
        <taxon>Paenibacillus</taxon>
    </lineage>
</organism>
<dbReference type="EMBL" id="JAJNBZ010000002">
    <property type="protein sequence ID" value="MCE5168505.1"/>
    <property type="molecule type" value="Genomic_DNA"/>
</dbReference>
<dbReference type="GO" id="GO:0016829">
    <property type="term" value="F:lyase activity"/>
    <property type="evidence" value="ECO:0007669"/>
    <property type="project" value="UniProtKB-KW"/>
</dbReference>
<dbReference type="RefSeq" id="WP_233695749.1">
    <property type="nucleotide sequence ID" value="NZ_JAJNBZ010000002.1"/>
</dbReference>